<keyword evidence="4" id="KW-1185">Reference proteome</keyword>
<dbReference type="RefSeq" id="WP_248427929.1">
    <property type="nucleotide sequence ID" value="NZ_JALNUB010000003.1"/>
</dbReference>
<accession>A0A9X2BMW5</accession>
<evidence type="ECO:0000259" key="2">
    <source>
        <dbReference type="Pfam" id="PF13439"/>
    </source>
</evidence>
<dbReference type="InterPro" id="IPR028098">
    <property type="entry name" value="Glyco_trans_4-like_N"/>
</dbReference>
<evidence type="ECO:0000313" key="3">
    <source>
        <dbReference type="EMBL" id="MCK8141430.1"/>
    </source>
</evidence>
<dbReference type="Pfam" id="PF13439">
    <property type="entry name" value="Glyco_transf_4"/>
    <property type="match status" value="1"/>
</dbReference>
<feature type="domain" description="Glycosyl transferase family 1" evidence="1">
    <location>
        <begin position="180"/>
        <end position="330"/>
    </location>
</feature>
<organism evidence="3 4">
    <name type="scientific">Flavobacterium pygoscelis</name>
    <dbReference type="NCBI Taxonomy" id="2893176"/>
    <lineage>
        <taxon>Bacteria</taxon>
        <taxon>Pseudomonadati</taxon>
        <taxon>Bacteroidota</taxon>
        <taxon>Flavobacteriia</taxon>
        <taxon>Flavobacteriales</taxon>
        <taxon>Flavobacteriaceae</taxon>
        <taxon>Flavobacterium</taxon>
    </lineage>
</organism>
<reference evidence="3" key="1">
    <citation type="submission" date="2022-04" db="EMBL/GenBank/DDBJ databases">
        <title>Flavobacterium pygoscelis sp. nov. isolated from Chinstrap chick (Pygoscelis antarcticus).</title>
        <authorList>
            <person name="Irgang R."/>
            <person name="Poblete-Morales M."/>
            <person name="Avendano-Herrera R."/>
        </authorList>
    </citation>
    <scope>NUCLEOTIDE SEQUENCE</scope>
    <source>
        <strain evidence="3">I-SCBP12n</strain>
    </source>
</reference>
<evidence type="ECO:0000313" key="4">
    <source>
        <dbReference type="Proteomes" id="UP001139260"/>
    </source>
</evidence>
<evidence type="ECO:0000259" key="1">
    <source>
        <dbReference type="Pfam" id="PF00534"/>
    </source>
</evidence>
<dbReference type="SUPFAM" id="SSF53756">
    <property type="entry name" value="UDP-Glycosyltransferase/glycogen phosphorylase"/>
    <property type="match status" value="1"/>
</dbReference>
<dbReference type="EMBL" id="JALNUB010000003">
    <property type="protein sequence ID" value="MCK8141430.1"/>
    <property type="molecule type" value="Genomic_DNA"/>
</dbReference>
<feature type="domain" description="Glycosyltransferase subfamily 4-like N-terminal" evidence="2">
    <location>
        <begin position="13"/>
        <end position="163"/>
    </location>
</feature>
<dbReference type="GO" id="GO:0016757">
    <property type="term" value="F:glycosyltransferase activity"/>
    <property type="evidence" value="ECO:0007669"/>
    <property type="project" value="InterPro"/>
</dbReference>
<dbReference type="Gene3D" id="3.40.50.2000">
    <property type="entry name" value="Glycogen Phosphorylase B"/>
    <property type="match status" value="2"/>
</dbReference>
<dbReference type="Pfam" id="PF00534">
    <property type="entry name" value="Glycos_transf_1"/>
    <property type="match status" value="1"/>
</dbReference>
<sequence length="359" mass="40886">MRIIQLIDSLEAGGAERMAVSYANALSKKIEFSGLIATRKQGPLVNLIEKEVAYFFLNRKSTLDIASLFRLRSYIKNNNITIVQAHSSSFFLAFLLKLVYPRVQLIWHDHYGNSEFLSKRPTRVLRILIPFFSGVLVVNHNLKDWCKQRLKIANIIFLPNFVGCENKTPSETILKGIAGKRIVCLANLRSQKNHYFLIEVAEKLKISHPDWTFHLVGKDFLDDYSREIKALIVASNLEKKVFLYGSKQDVGNIIDQASICILTSKSEGLPVSLLEYGLHKKPVIVTNVGDVSTVIQKNVNGFLVESDQIEVFYDSIVKLIANDKLQIDFGLALYKTIVENYREESVIKIYINWLQNSCK</sequence>
<dbReference type="PANTHER" id="PTHR12526">
    <property type="entry name" value="GLYCOSYLTRANSFERASE"/>
    <property type="match status" value="1"/>
</dbReference>
<dbReference type="InterPro" id="IPR001296">
    <property type="entry name" value="Glyco_trans_1"/>
</dbReference>
<proteinExistence type="predicted"/>
<comment type="caution">
    <text evidence="3">The sequence shown here is derived from an EMBL/GenBank/DDBJ whole genome shotgun (WGS) entry which is preliminary data.</text>
</comment>
<dbReference type="CDD" id="cd03801">
    <property type="entry name" value="GT4_PimA-like"/>
    <property type="match status" value="1"/>
</dbReference>
<dbReference type="PANTHER" id="PTHR12526:SF630">
    <property type="entry name" value="GLYCOSYLTRANSFERASE"/>
    <property type="match status" value="1"/>
</dbReference>
<dbReference type="Proteomes" id="UP001139260">
    <property type="component" value="Unassembled WGS sequence"/>
</dbReference>
<name>A0A9X2BMW5_9FLAO</name>
<dbReference type="AlphaFoldDB" id="A0A9X2BMW5"/>
<protein>
    <submittedName>
        <fullName evidence="3">Glycosyltransferase family 4 protein</fullName>
    </submittedName>
</protein>
<gene>
    <name evidence="3" type="ORF">MW871_05940</name>
</gene>